<keyword evidence="2" id="KW-0732">Signal</keyword>
<gene>
    <name evidence="3" type="ORF">EZ444_03825</name>
</gene>
<feature type="signal peptide" evidence="2">
    <location>
        <begin position="1"/>
        <end position="23"/>
    </location>
</feature>
<dbReference type="EMBL" id="SJSM01000002">
    <property type="protein sequence ID" value="TCC98424.1"/>
    <property type="molecule type" value="Genomic_DNA"/>
</dbReference>
<dbReference type="SUPFAM" id="SSF48208">
    <property type="entry name" value="Six-hairpin glycosidases"/>
    <property type="match status" value="1"/>
</dbReference>
<dbReference type="InterPro" id="IPR010905">
    <property type="entry name" value="Glyco_hydro_88"/>
</dbReference>
<name>A0A4R0NI00_9SPHI</name>
<sequence>MKRFLNFYGLLIIFALMQNSVMAQTTEKFPAKYDPTNVGNKVGNRFVESAHVLYGKSIAYSEVCTWYGALKFAELSGNTAMKDKLVAKYQPFYAEDKKLIPLYDNVDHSVFGALILELYMQTKEEKYLNKGKVFAYNQWAVPAGMKLTDTVSNYVKLGHSWQTRLWIDDMYMITMLQVQAYRATGNPVYINRAAKEMVFYLDELQQKNGLFYHAPDVPFYWGRGNGWMAAGMTELLKSLPLSNPERPAILKGYQTMMKSLLKYQSANGMWGQLIDDSNSWAESSSTGMFAYAMITGVKNGWLKDPKYLLSAKNGWTALVDQIDAKGDVMNVCEGTNKKNDKQYYLDRKRNTGDLHGQAPVLWCAFAWLEKDNIPVNAK</sequence>
<dbReference type="GO" id="GO:0005975">
    <property type="term" value="P:carbohydrate metabolic process"/>
    <property type="evidence" value="ECO:0007669"/>
    <property type="project" value="InterPro"/>
</dbReference>
<protein>
    <submittedName>
        <fullName evidence="3">Glycosyl hydrolase</fullName>
    </submittedName>
</protein>
<dbReference type="PANTHER" id="PTHR33886">
    <property type="entry name" value="UNSATURATED RHAMNOGALACTURONAN HYDROLASE (EUROFUNG)"/>
    <property type="match status" value="1"/>
</dbReference>
<dbReference type="InterPro" id="IPR012341">
    <property type="entry name" value="6hp_glycosidase-like_sf"/>
</dbReference>
<feature type="chain" id="PRO_5020627370" evidence="2">
    <location>
        <begin position="24"/>
        <end position="378"/>
    </location>
</feature>
<reference evidence="3 4" key="1">
    <citation type="submission" date="2019-02" db="EMBL/GenBank/DDBJ databases">
        <title>Pedobacter sp. RP-3-8 sp. nov., isolated from Arctic soil.</title>
        <authorList>
            <person name="Dahal R.H."/>
        </authorList>
    </citation>
    <scope>NUCLEOTIDE SEQUENCE [LARGE SCALE GENOMIC DNA]</scope>
    <source>
        <strain evidence="3 4">RP-3-8</strain>
    </source>
</reference>
<dbReference type="InterPro" id="IPR052043">
    <property type="entry name" value="PolySaccharide_Degr_Enz"/>
</dbReference>
<keyword evidence="4" id="KW-1185">Reference proteome</keyword>
<dbReference type="AlphaFoldDB" id="A0A4R0NI00"/>
<dbReference type="Gene3D" id="1.50.10.10">
    <property type="match status" value="1"/>
</dbReference>
<evidence type="ECO:0000256" key="2">
    <source>
        <dbReference type="SAM" id="SignalP"/>
    </source>
</evidence>
<evidence type="ECO:0000313" key="3">
    <source>
        <dbReference type="EMBL" id="TCC98424.1"/>
    </source>
</evidence>
<dbReference type="OrthoDB" id="9807186at2"/>
<proteinExistence type="predicted"/>
<dbReference type="PANTHER" id="PTHR33886:SF8">
    <property type="entry name" value="UNSATURATED RHAMNOGALACTURONAN HYDROLASE (EUROFUNG)"/>
    <property type="match status" value="1"/>
</dbReference>
<dbReference type="RefSeq" id="WP_131607408.1">
    <property type="nucleotide sequence ID" value="NZ_SJSM01000002.1"/>
</dbReference>
<dbReference type="Proteomes" id="UP000291117">
    <property type="component" value="Unassembled WGS sequence"/>
</dbReference>
<accession>A0A4R0NI00</accession>
<dbReference type="GO" id="GO:0016787">
    <property type="term" value="F:hydrolase activity"/>
    <property type="evidence" value="ECO:0007669"/>
    <property type="project" value="UniProtKB-KW"/>
</dbReference>
<comment type="caution">
    <text evidence="3">The sequence shown here is derived from an EMBL/GenBank/DDBJ whole genome shotgun (WGS) entry which is preliminary data.</text>
</comment>
<organism evidence="3 4">
    <name type="scientific">Pedobacter hiemivivus</name>
    <dbReference type="NCBI Taxonomy" id="2530454"/>
    <lineage>
        <taxon>Bacteria</taxon>
        <taxon>Pseudomonadati</taxon>
        <taxon>Bacteroidota</taxon>
        <taxon>Sphingobacteriia</taxon>
        <taxon>Sphingobacteriales</taxon>
        <taxon>Sphingobacteriaceae</taxon>
        <taxon>Pedobacter</taxon>
    </lineage>
</organism>
<keyword evidence="1 3" id="KW-0378">Hydrolase</keyword>
<evidence type="ECO:0000256" key="1">
    <source>
        <dbReference type="ARBA" id="ARBA00022801"/>
    </source>
</evidence>
<dbReference type="InterPro" id="IPR008928">
    <property type="entry name" value="6-hairpin_glycosidase_sf"/>
</dbReference>
<dbReference type="Pfam" id="PF07470">
    <property type="entry name" value="Glyco_hydro_88"/>
    <property type="match status" value="1"/>
</dbReference>
<evidence type="ECO:0000313" key="4">
    <source>
        <dbReference type="Proteomes" id="UP000291117"/>
    </source>
</evidence>